<dbReference type="OrthoDB" id="10425022at2759"/>
<dbReference type="Proteomes" id="UP000670092">
    <property type="component" value="Unassembled WGS sequence"/>
</dbReference>
<gene>
    <name evidence="1" type="ORF">I7I52_11134</name>
</gene>
<dbReference type="AlphaFoldDB" id="A0A8H7Y7R1"/>
<name>A0A8H7Y7R1_AJECA</name>
<sequence>MRCHRCPVSDAQRARRRVRKRGLFRGRIAMSAEQSVDGIGLGQTSGCGMGFNAFIKQDTLG</sequence>
<dbReference type="EMBL" id="JAEVHI010000007">
    <property type="protein sequence ID" value="KAG5287379.1"/>
    <property type="molecule type" value="Genomic_DNA"/>
</dbReference>
<evidence type="ECO:0000313" key="1">
    <source>
        <dbReference type="EMBL" id="KAG5287379.1"/>
    </source>
</evidence>
<evidence type="ECO:0000313" key="2">
    <source>
        <dbReference type="Proteomes" id="UP000670092"/>
    </source>
</evidence>
<protein>
    <submittedName>
        <fullName evidence="1">Uncharacterized protein</fullName>
    </submittedName>
</protein>
<organism evidence="1 2">
    <name type="scientific">Ajellomyces capsulatus</name>
    <name type="common">Darling's disease fungus</name>
    <name type="synonym">Histoplasma capsulatum</name>
    <dbReference type="NCBI Taxonomy" id="5037"/>
    <lineage>
        <taxon>Eukaryota</taxon>
        <taxon>Fungi</taxon>
        <taxon>Dikarya</taxon>
        <taxon>Ascomycota</taxon>
        <taxon>Pezizomycotina</taxon>
        <taxon>Eurotiomycetes</taxon>
        <taxon>Eurotiomycetidae</taxon>
        <taxon>Onygenales</taxon>
        <taxon>Ajellomycetaceae</taxon>
        <taxon>Histoplasma</taxon>
    </lineage>
</organism>
<proteinExistence type="predicted"/>
<comment type="caution">
    <text evidence="1">The sequence shown here is derived from an EMBL/GenBank/DDBJ whole genome shotgun (WGS) entry which is preliminary data.</text>
</comment>
<accession>A0A8H7Y7R1</accession>
<dbReference type="VEuPathDB" id="FungiDB:I7I52_11134"/>
<reference evidence="1 2" key="1">
    <citation type="submission" date="2021-01" db="EMBL/GenBank/DDBJ databases">
        <title>Chromosome-level genome assembly of a human fungal pathogen reveals clustering of transcriptionally co-regulated genes.</title>
        <authorList>
            <person name="Voorhies M."/>
            <person name="Cohen S."/>
            <person name="Shea T.P."/>
            <person name="Petrus S."/>
            <person name="Munoz J.F."/>
            <person name="Poplawski S."/>
            <person name="Goldman W.E."/>
            <person name="Michael T."/>
            <person name="Cuomo C.A."/>
            <person name="Sil A."/>
            <person name="Beyhan S."/>
        </authorList>
    </citation>
    <scope>NUCLEOTIDE SEQUENCE [LARGE SCALE GENOMIC DNA]</scope>
    <source>
        <strain evidence="1 2">G184AR</strain>
    </source>
</reference>